<dbReference type="Gene3D" id="3.60.21.10">
    <property type="match status" value="1"/>
</dbReference>
<evidence type="ECO:0000256" key="3">
    <source>
        <dbReference type="SAM" id="SignalP"/>
    </source>
</evidence>
<evidence type="ECO:0000313" key="6">
    <source>
        <dbReference type="Proteomes" id="UP000651271"/>
    </source>
</evidence>
<feature type="domain" description="Calcineurin-like phosphoesterase" evidence="4">
    <location>
        <begin position="23"/>
        <end position="210"/>
    </location>
</feature>
<reference evidence="5 6" key="1">
    <citation type="submission" date="2020-08" db="EMBL/GenBank/DDBJ databases">
        <title>Sphingobacterium sp. DN04309 isolated from aquaculture water.</title>
        <authorList>
            <person name="Zhang M."/>
        </authorList>
    </citation>
    <scope>NUCLEOTIDE SEQUENCE [LARGE SCALE GENOMIC DNA]</scope>
    <source>
        <strain evidence="5 6">DN04309</strain>
    </source>
</reference>
<gene>
    <name evidence="5" type="ORF">H8B04_07390</name>
</gene>
<comment type="caution">
    <text evidence="5">The sequence shown here is derived from an EMBL/GenBank/DDBJ whole genome shotgun (WGS) entry which is preliminary data.</text>
</comment>
<dbReference type="InterPro" id="IPR051558">
    <property type="entry name" value="Metallophosphoesterase_PAP"/>
</dbReference>
<dbReference type="InterPro" id="IPR029052">
    <property type="entry name" value="Metallo-depent_PP-like"/>
</dbReference>
<feature type="signal peptide" evidence="3">
    <location>
        <begin position="1"/>
        <end position="17"/>
    </location>
</feature>
<evidence type="ECO:0000256" key="2">
    <source>
        <dbReference type="ARBA" id="ARBA00022801"/>
    </source>
</evidence>
<protein>
    <submittedName>
        <fullName evidence="5">Metallophosphoesterase</fullName>
    </submittedName>
</protein>
<dbReference type="InterPro" id="IPR004843">
    <property type="entry name" value="Calcineurin-like_PHP"/>
</dbReference>
<dbReference type="SUPFAM" id="SSF56300">
    <property type="entry name" value="Metallo-dependent phosphatases"/>
    <property type="match status" value="1"/>
</dbReference>
<feature type="chain" id="PRO_5046068944" evidence="3">
    <location>
        <begin position="18"/>
        <end position="358"/>
    </location>
</feature>
<organism evidence="5 6">
    <name type="scientific">Sphingobacterium litopenaei</name>
    <dbReference type="NCBI Taxonomy" id="2763500"/>
    <lineage>
        <taxon>Bacteria</taxon>
        <taxon>Pseudomonadati</taxon>
        <taxon>Bacteroidota</taxon>
        <taxon>Sphingobacteriia</taxon>
        <taxon>Sphingobacteriales</taxon>
        <taxon>Sphingobacteriaceae</taxon>
        <taxon>Sphingobacterium</taxon>
    </lineage>
</organism>
<dbReference type="RefSeq" id="WP_165289758.1">
    <property type="nucleotide sequence ID" value="NZ_JACOIJ010000010.1"/>
</dbReference>
<dbReference type="PANTHER" id="PTHR10161">
    <property type="entry name" value="TARTRATE-RESISTANT ACID PHOSPHATASE TYPE 5"/>
    <property type="match status" value="1"/>
</dbReference>
<sequence length="358" mass="40163">MKYLLSLLLLLSINSFGQTITHRMLLFGDAGEINEGQQLSIKTALGLVIPEKTSVYFLGDNIYPVGMGIDSASALETEQILRHQYAPFIYINVPVTFIAGNHDWDKSGKQGLEKVKAQEAYLFSRSLDLLKFVPKAGTADVSVVDITNTTKAILYDSEYWLFPHHSNPDSALSEQVRNIFLDNIKSLISSNPDQTIFILSHHPMLSYGEHGKNITWKDHVFPLTRKWKNLYVPLPIIGSVYPLLRNTIFHSAEDMGHTIYQKLINDITNSTSNHKNILFIAGHDHGLQFIENQNITQIVTGSGSKTSHIAHNTAQKFVSNKQGFCVLDVLSSEDIRLAFYTVEKGTVTKSFETLLPKK</sequence>
<evidence type="ECO:0000256" key="1">
    <source>
        <dbReference type="ARBA" id="ARBA00022729"/>
    </source>
</evidence>
<dbReference type="PANTHER" id="PTHR10161:SF14">
    <property type="entry name" value="TARTRATE-RESISTANT ACID PHOSPHATASE TYPE 5"/>
    <property type="match status" value="1"/>
</dbReference>
<name>A0ABR7YDK2_9SPHI</name>
<dbReference type="EMBL" id="JACOIJ010000010">
    <property type="protein sequence ID" value="MBD1429392.1"/>
    <property type="molecule type" value="Genomic_DNA"/>
</dbReference>
<keyword evidence="2" id="KW-0378">Hydrolase</keyword>
<keyword evidence="6" id="KW-1185">Reference proteome</keyword>
<keyword evidence="1 3" id="KW-0732">Signal</keyword>
<evidence type="ECO:0000313" key="5">
    <source>
        <dbReference type="EMBL" id="MBD1429392.1"/>
    </source>
</evidence>
<evidence type="ECO:0000259" key="4">
    <source>
        <dbReference type="Pfam" id="PF00149"/>
    </source>
</evidence>
<dbReference type="Pfam" id="PF00149">
    <property type="entry name" value="Metallophos"/>
    <property type="match status" value="1"/>
</dbReference>
<dbReference type="Proteomes" id="UP000651271">
    <property type="component" value="Unassembled WGS sequence"/>
</dbReference>
<proteinExistence type="predicted"/>
<accession>A0ABR7YDK2</accession>